<dbReference type="AlphaFoldDB" id="A0AA96GCW7"/>
<dbReference type="RefSeq" id="WP_312646224.1">
    <property type="nucleotide sequence ID" value="NZ_CP116967.1"/>
</dbReference>
<sequence length="319" mass="36306">MKKIFKQYALKMVKDFSARLSLSVSRNSTEGYMLGYAKEIMRALENDYGVTTRRDVITGLRRLSLDEFGLVLLSMPDPEYPKLSRLLPAMASDEVQRGWTGNHGLALLKETTAFVRALNYNYARVTGRSLDNATVLDFGCGYGRIAQLLYYFTVEDKVFGVDPREQSIELCRESRLGTNFMVSDYLPVSLPVGGVKFDLIYAFSVFTHLSRRAMTTSLHTLRQHIADDGLLAMTIRPVEYWEQAPHASQDQKDALAVRHRQEGFAFNPHNWAPIDGDVTYGDSSMTLDWITTTFPDWTVKATDRCLNDPLQRYVFLVPR</sequence>
<dbReference type="GO" id="GO:0008168">
    <property type="term" value="F:methyltransferase activity"/>
    <property type="evidence" value="ECO:0007669"/>
    <property type="project" value="UniProtKB-KW"/>
</dbReference>
<dbReference type="InterPro" id="IPR041698">
    <property type="entry name" value="Methyltransf_25"/>
</dbReference>
<evidence type="ECO:0000313" key="3">
    <source>
        <dbReference type="Proteomes" id="UP001302719"/>
    </source>
</evidence>
<dbReference type="InterPro" id="IPR029063">
    <property type="entry name" value="SAM-dependent_MTases_sf"/>
</dbReference>
<evidence type="ECO:0000259" key="1">
    <source>
        <dbReference type="Pfam" id="PF13649"/>
    </source>
</evidence>
<dbReference type="CDD" id="cd02440">
    <property type="entry name" value="AdoMet_MTases"/>
    <property type="match status" value="1"/>
</dbReference>
<keyword evidence="2" id="KW-0808">Transferase</keyword>
<keyword evidence="2" id="KW-0489">Methyltransferase</keyword>
<keyword evidence="3" id="KW-1185">Reference proteome</keyword>
<dbReference type="Pfam" id="PF13649">
    <property type="entry name" value="Methyltransf_25"/>
    <property type="match status" value="1"/>
</dbReference>
<proteinExistence type="predicted"/>
<evidence type="ECO:0000313" key="2">
    <source>
        <dbReference type="EMBL" id="WNM59468.1"/>
    </source>
</evidence>
<dbReference type="GO" id="GO:0032259">
    <property type="term" value="P:methylation"/>
    <property type="evidence" value="ECO:0007669"/>
    <property type="project" value="UniProtKB-KW"/>
</dbReference>
<gene>
    <name evidence="2" type="ORF">PP769_06815</name>
</gene>
<dbReference type="Proteomes" id="UP001302719">
    <property type="component" value="Chromosome"/>
</dbReference>
<dbReference type="EMBL" id="CP116967">
    <property type="protein sequence ID" value="WNM59468.1"/>
    <property type="molecule type" value="Genomic_DNA"/>
</dbReference>
<feature type="domain" description="Methyltransferase" evidence="1">
    <location>
        <begin position="135"/>
        <end position="229"/>
    </location>
</feature>
<name>A0AA96GCW7_9BACT</name>
<dbReference type="SUPFAM" id="SSF53335">
    <property type="entry name" value="S-adenosyl-L-methionine-dependent methyltransferases"/>
    <property type="match status" value="1"/>
</dbReference>
<reference evidence="2 3" key="1">
    <citation type="submission" date="2023-01" db="EMBL/GenBank/DDBJ databases">
        <title>Cultivation and genomic characterization of new, ubiquitous marine nitrite-oxidizing bacteria from the Nitrospirales.</title>
        <authorList>
            <person name="Mueller A.J."/>
            <person name="Daebeler A."/>
            <person name="Herbold C.W."/>
            <person name="Kirkegaard R.H."/>
            <person name="Daims H."/>
        </authorList>
    </citation>
    <scope>NUCLEOTIDE SEQUENCE [LARGE SCALE GENOMIC DNA]</scope>
    <source>
        <strain evidence="2 3">VA</strain>
    </source>
</reference>
<dbReference type="PANTHER" id="PTHR43464">
    <property type="entry name" value="METHYLTRANSFERASE"/>
    <property type="match status" value="1"/>
</dbReference>
<dbReference type="Gene3D" id="3.40.50.150">
    <property type="entry name" value="Vaccinia Virus protein VP39"/>
    <property type="match status" value="1"/>
</dbReference>
<organism evidence="2 3">
    <name type="scientific">Candidatus Nitrospira allomarina</name>
    <dbReference type="NCBI Taxonomy" id="3020900"/>
    <lineage>
        <taxon>Bacteria</taxon>
        <taxon>Pseudomonadati</taxon>
        <taxon>Nitrospirota</taxon>
        <taxon>Nitrospiria</taxon>
        <taxon>Nitrospirales</taxon>
        <taxon>Nitrospiraceae</taxon>
        <taxon>Nitrospira</taxon>
    </lineage>
</organism>
<dbReference type="KEGG" id="nall:PP769_06815"/>
<protein>
    <submittedName>
        <fullName evidence="2">Class I SAM-dependent methyltransferase</fullName>
    </submittedName>
</protein>
<accession>A0AA96GCW7</accession>